<evidence type="ECO:0000256" key="2">
    <source>
        <dbReference type="SAM" id="MobiDB-lite"/>
    </source>
</evidence>
<evidence type="ECO:0000313" key="3">
    <source>
        <dbReference type="EMBL" id="CAG8570869.1"/>
    </source>
</evidence>
<name>A0A9N9BLS9_9GLOM</name>
<dbReference type="EMBL" id="CAJVPL010001431">
    <property type="protein sequence ID" value="CAG8570869.1"/>
    <property type="molecule type" value="Genomic_DNA"/>
</dbReference>
<reference evidence="3" key="1">
    <citation type="submission" date="2021-06" db="EMBL/GenBank/DDBJ databases">
        <authorList>
            <person name="Kallberg Y."/>
            <person name="Tangrot J."/>
            <person name="Rosling A."/>
        </authorList>
    </citation>
    <scope>NUCLEOTIDE SEQUENCE</scope>
    <source>
        <strain evidence="3">MT106</strain>
    </source>
</reference>
<feature type="region of interest" description="Disordered" evidence="2">
    <location>
        <begin position="162"/>
        <end position="243"/>
    </location>
</feature>
<feature type="compositionally biased region" description="Polar residues" evidence="2">
    <location>
        <begin position="219"/>
        <end position="240"/>
    </location>
</feature>
<sequence>MNEYYTFTGTLVNGHFGQHSQDQVPIVHQPYCGHCYPPPEEYSWAFYRFVVWTATHSAISYTGLTNQFFNELVTRDQDEIHPNRIRQRIVRLLNTLLFREPLLIEDQTRLVVNTLNAFRDTRNFERTSPDIEIEEVENNSDEYYSETRYSIDDEEDLINNDFIEEGETPPPQYQTRIPTPRTPTPERPMANAQNPDNRWNNNGSNNNNRNNWRSRNNGIPNQQNNGRPSLENRSSNNGQTGDHKNVEKALLVQIQELTKAIQKKEEDNTSRSTALLAEHEYLAGERKRTRINEAGGSMDATEDLSESALEPRIKEEKLEIDELEQIEAQTRTLINELKDTYQQRQMETINGLFKISGEKPSRSTPPLEIQEIQKTFSELFDYLREAEKEVQTMEGK</sequence>
<comment type="caution">
    <text evidence="3">The sequence shown here is derived from an EMBL/GenBank/DDBJ whole genome shotgun (WGS) entry which is preliminary data.</text>
</comment>
<dbReference type="AlphaFoldDB" id="A0A9N9BLS9"/>
<evidence type="ECO:0000256" key="1">
    <source>
        <dbReference type="SAM" id="Coils"/>
    </source>
</evidence>
<evidence type="ECO:0000313" key="4">
    <source>
        <dbReference type="Proteomes" id="UP000789831"/>
    </source>
</evidence>
<keyword evidence="1" id="KW-0175">Coiled coil</keyword>
<feature type="compositionally biased region" description="Low complexity" evidence="2">
    <location>
        <begin position="197"/>
        <end position="218"/>
    </location>
</feature>
<feature type="coiled-coil region" evidence="1">
    <location>
        <begin position="313"/>
        <end position="343"/>
    </location>
</feature>
<dbReference type="Proteomes" id="UP000789831">
    <property type="component" value="Unassembled WGS sequence"/>
</dbReference>
<gene>
    <name evidence="3" type="ORF">AGERDE_LOCUS7630</name>
</gene>
<accession>A0A9N9BLS9</accession>
<proteinExistence type="predicted"/>
<protein>
    <submittedName>
        <fullName evidence="3">8802_t:CDS:1</fullName>
    </submittedName>
</protein>
<keyword evidence="4" id="KW-1185">Reference proteome</keyword>
<organism evidence="3 4">
    <name type="scientific">Ambispora gerdemannii</name>
    <dbReference type="NCBI Taxonomy" id="144530"/>
    <lineage>
        <taxon>Eukaryota</taxon>
        <taxon>Fungi</taxon>
        <taxon>Fungi incertae sedis</taxon>
        <taxon>Mucoromycota</taxon>
        <taxon>Glomeromycotina</taxon>
        <taxon>Glomeromycetes</taxon>
        <taxon>Archaeosporales</taxon>
        <taxon>Ambisporaceae</taxon>
        <taxon>Ambispora</taxon>
    </lineage>
</organism>